<gene>
    <name evidence="3" type="ORF">PEVE_00033974</name>
</gene>
<dbReference type="InterPro" id="IPR016167">
    <property type="entry name" value="FAD-bd_PCMH_sub1"/>
</dbReference>
<proteinExistence type="predicted"/>
<reference evidence="3 4" key="1">
    <citation type="submission" date="2022-05" db="EMBL/GenBank/DDBJ databases">
        <authorList>
            <consortium name="Genoscope - CEA"/>
            <person name="William W."/>
        </authorList>
    </citation>
    <scope>NUCLEOTIDE SEQUENCE [LARGE SCALE GENOMIC DNA]</scope>
</reference>
<dbReference type="PANTHER" id="PTHR43716">
    <property type="entry name" value="D-2-HYDROXYGLUTARATE DEHYDROGENASE, MITOCHONDRIAL"/>
    <property type="match status" value="1"/>
</dbReference>
<keyword evidence="2" id="KW-0560">Oxidoreductase</keyword>
<dbReference type="Proteomes" id="UP001159427">
    <property type="component" value="Unassembled WGS sequence"/>
</dbReference>
<dbReference type="PANTHER" id="PTHR43716:SF1">
    <property type="entry name" value="D-2-HYDROXYGLUTARATE DEHYDROGENASE, MITOCHONDRIAL"/>
    <property type="match status" value="1"/>
</dbReference>
<dbReference type="InterPro" id="IPR036318">
    <property type="entry name" value="FAD-bd_PCMH-like_sf"/>
</dbReference>
<evidence type="ECO:0000313" key="4">
    <source>
        <dbReference type="Proteomes" id="UP001159427"/>
    </source>
</evidence>
<evidence type="ECO:0000256" key="1">
    <source>
        <dbReference type="ARBA" id="ARBA00001974"/>
    </source>
</evidence>
<comment type="cofactor">
    <cofactor evidence="1">
        <name>FAD</name>
        <dbReference type="ChEBI" id="CHEBI:57692"/>
    </cofactor>
</comment>
<accession>A0ABN8MG03</accession>
<dbReference type="SUPFAM" id="SSF56176">
    <property type="entry name" value="FAD-binding/transporter-associated domain-like"/>
    <property type="match status" value="1"/>
</dbReference>
<dbReference type="EMBL" id="CALNXI010000509">
    <property type="protein sequence ID" value="CAH3028411.1"/>
    <property type="molecule type" value="Genomic_DNA"/>
</dbReference>
<dbReference type="Gene3D" id="3.30.43.10">
    <property type="entry name" value="Uridine Diphospho-n-acetylenolpyruvylglucosamine Reductase, domain 2"/>
    <property type="match status" value="1"/>
</dbReference>
<evidence type="ECO:0000256" key="2">
    <source>
        <dbReference type="ARBA" id="ARBA00023002"/>
    </source>
</evidence>
<feature type="non-terminal residue" evidence="3">
    <location>
        <position position="115"/>
    </location>
</feature>
<name>A0ABN8MG03_9CNID</name>
<evidence type="ECO:0000313" key="3">
    <source>
        <dbReference type="EMBL" id="CAH3028411.1"/>
    </source>
</evidence>
<dbReference type="InterPro" id="IPR051264">
    <property type="entry name" value="FAD-oxidored/transferase_4"/>
</dbReference>
<keyword evidence="4" id="KW-1185">Reference proteome</keyword>
<sequence>MWRIREVGSRLSKAVKVQLISRYSISFTAARCNEVELTSIRYPYVKRGQYSQVTDEDIKVFEGLLPSRVVTDTEEITAYNVDWLKMVRGASKVLLRPQTTQEVAEILAYCNSRRL</sequence>
<organism evidence="3 4">
    <name type="scientific">Porites evermanni</name>
    <dbReference type="NCBI Taxonomy" id="104178"/>
    <lineage>
        <taxon>Eukaryota</taxon>
        <taxon>Metazoa</taxon>
        <taxon>Cnidaria</taxon>
        <taxon>Anthozoa</taxon>
        <taxon>Hexacorallia</taxon>
        <taxon>Scleractinia</taxon>
        <taxon>Fungiina</taxon>
        <taxon>Poritidae</taxon>
        <taxon>Porites</taxon>
    </lineage>
</organism>
<comment type="caution">
    <text evidence="3">The sequence shown here is derived from an EMBL/GenBank/DDBJ whole genome shotgun (WGS) entry which is preliminary data.</text>
</comment>
<protein>
    <submittedName>
        <fullName evidence="3">Uncharacterized protein</fullName>
    </submittedName>
</protein>